<keyword evidence="1" id="KW-0812">Transmembrane</keyword>
<evidence type="ECO:0000313" key="2">
    <source>
        <dbReference type="EMBL" id="SHI94317.1"/>
    </source>
</evidence>
<feature type="transmembrane region" description="Helical" evidence="1">
    <location>
        <begin position="20"/>
        <end position="38"/>
    </location>
</feature>
<protein>
    <submittedName>
        <fullName evidence="2">Uncharacterized protein</fullName>
    </submittedName>
</protein>
<keyword evidence="1" id="KW-0472">Membrane</keyword>
<dbReference type="AlphaFoldDB" id="A0A1M6F9E4"/>
<reference evidence="2 3" key="1">
    <citation type="submission" date="2016-11" db="EMBL/GenBank/DDBJ databases">
        <authorList>
            <person name="Jaros S."/>
            <person name="Januszkiewicz K."/>
            <person name="Wedrychowicz H."/>
        </authorList>
    </citation>
    <scope>NUCLEOTIDE SEQUENCE [LARGE SCALE GENOMIC DNA]</scope>
    <source>
        <strain evidence="2 3">DSM 27063</strain>
    </source>
</reference>
<keyword evidence="3" id="KW-1185">Reference proteome</keyword>
<sequence length="113" mass="13035">MIFSSHIPLFFTNLLSLEWRIFYTCLATIIINLPFGYLRGALQKFSPCWFLAIHAPVPLVILIRDFHGLELTWSLAPFLLGSFFIGQLAGRKIWAAWPLREKKYSCALSRFKG</sequence>
<gene>
    <name evidence="2" type="ORF">SAMN05444280_10880</name>
</gene>
<feature type="transmembrane region" description="Helical" evidence="1">
    <location>
        <begin position="45"/>
        <end position="63"/>
    </location>
</feature>
<dbReference type="Proteomes" id="UP000184050">
    <property type="component" value="Unassembled WGS sequence"/>
</dbReference>
<accession>A0A1M6F9E4</accession>
<dbReference type="STRING" id="1168035.SAMN05444280_10880"/>
<organism evidence="2 3">
    <name type="scientific">Tangfeifania diversioriginum</name>
    <dbReference type="NCBI Taxonomy" id="1168035"/>
    <lineage>
        <taxon>Bacteria</taxon>
        <taxon>Pseudomonadati</taxon>
        <taxon>Bacteroidota</taxon>
        <taxon>Bacteroidia</taxon>
        <taxon>Marinilabiliales</taxon>
        <taxon>Prolixibacteraceae</taxon>
        <taxon>Tangfeifania</taxon>
    </lineage>
</organism>
<proteinExistence type="predicted"/>
<name>A0A1M6F9E4_9BACT</name>
<keyword evidence="1" id="KW-1133">Transmembrane helix</keyword>
<dbReference type="OrthoDB" id="5397176at2"/>
<feature type="transmembrane region" description="Helical" evidence="1">
    <location>
        <begin position="75"/>
        <end position="94"/>
    </location>
</feature>
<dbReference type="EMBL" id="FQZE01000008">
    <property type="protein sequence ID" value="SHI94317.1"/>
    <property type="molecule type" value="Genomic_DNA"/>
</dbReference>
<dbReference type="RefSeq" id="WP_073167780.1">
    <property type="nucleotide sequence ID" value="NZ_FQZE01000008.1"/>
</dbReference>
<evidence type="ECO:0000313" key="3">
    <source>
        <dbReference type="Proteomes" id="UP000184050"/>
    </source>
</evidence>
<evidence type="ECO:0000256" key="1">
    <source>
        <dbReference type="SAM" id="Phobius"/>
    </source>
</evidence>